<dbReference type="EMBL" id="LCRB01000006">
    <property type="protein sequence ID" value="KKW26453.1"/>
    <property type="molecule type" value="Genomic_DNA"/>
</dbReference>
<evidence type="ECO:0000256" key="1">
    <source>
        <dbReference type="SAM" id="Coils"/>
    </source>
</evidence>
<feature type="coiled-coil region" evidence="1">
    <location>
        <begin position="11"/>
        <end position="38"/>
    </location>
</feature>
<organism evidence="2 3">
    <name type="scientific">candidate division Kazan bacterium GW2011_GWB1_52_7</name>
    <dbReference type="NCBI Taxonomy" id="1620414"/>
    <lineage>
        <taxon>Bacteria</taxon>
        <taxon>Bacteria division Kazan-3B-28</taxon>
    </lineage>
</organism>
<dbReference type="Proteomes" id="UP000034913">
    <property type="component" value="Unassembled WGS sequence"/>
</dbReference>
<sequence length="106" mass="12432">MFSTFQTFFRIRSRQKDLSLLQAEVGNLEAKAFEMQDELTYRQSGDFIYKEAVEQLGYTRPGEVIVILPDIEEAKKRAEDAPEEAAQIALEPLAYWKQWRDLFFGY</sequence>
<protein>
    <recommendedName>
        <fullName evidence="4">Septum formation initiator</fullName>
    </recommendedName>
</protein>
<proteinExistence type="predicted"/>
<accession>A0A0G1X5M3</accession>
<comment type="caution">
    <text evidence="2">The sequence shown here is derived from an EMBL/GenBank/DDBJ whole genome shotgun (WGS) entry which is preliminary data.</text>
</comment>
<evidence type="ECO:0000313" key="2">
    <source>
        <dbReference type="EMBL" id="KKW26453.1"/>
    </source>
</evidence>
<gene>
    <name evidence="2" type="ORF">VF00_C0006G0007</name>
</gene>
<name>A0A0G1X5M3_UNCK3</name>
<keyword evidence="1" id="KW-0175">Coiled coil</keyword>
<dbReference type="AlphaFoldDB" id="A0A0G1X5M3"/>
<evidence type="ECO:0008006" key="4">
    <source>
        <dbReference type="Google" id="ProtNLM"/>
    </source>
</evidence>
<evidence type="ECO:0000313" key="3">
    <source>
        <dbReference type="Proteomes" id="UP000034913"/>
    </source>
</evidence>
<reference evidence="2 3" key="1">
    <citation type="journal article" date="2015" name="Nature">
        <title>rRNA introns, odd ribosomes, and small enigmatic genomes across a large radiation of phyla.</title>
        <authorList>
            <person name="Brown C.T."/>
            <person name="Hug L.A."/>
            <person name="Thomas B.C."/>
            <person name="Sharon I."/>
            <person name="Castelle C.J."/>
            <person name="Singh A."/>
            <person name="Wilkins M.J."/>
            <person name="Williams K.H."/>
            <person name="Banfield J.F."/>
        </authorList>
    </citation>
    <scope>NUCLEOTIDE SEQUENCE [LARGE SCALE GENOMIC DNA]</scope>
</reference>